<evidence type="ECO:0000313" key="1">
    <source>
        <dbReference type="EMBL" id="TWI48543.1"/>
    </source>
</evidence>
<reference evidence="1 2" key="1">
    <citation type="journal article" date="2015" name="Stand. Genomic Sci.">
        <title>Genomic Encyclopedia of Bacterial and Archaeal Type Strains, Phase III: the genomes of soil and plant-associated and newly described type strains.</title>
        <authorList>
            <person name="Whitman W.B."/>
            <person name="Woyke T."/>
            <person name="Klenk H.P."/>
            <person name="Zhou Y."/>
            <person name="Lilburn T.G."/>
            <person name="Beck B.J."/>
            <person name="De Vos P."/>
            <person name="Vandamme P."/>
            <person name="Eisen J.A."/>
            <person name="Garrity G."/>
            <person name="Hugenholtz P."/>
            <person name="Kyrpides N.C."/>
        </authorList>
    </citation>
    <scope>NUCLEOTIDE SEQUENCE [LARGE SCALE GENOMIC DNA]</scope>
    <source>
        <strain evidence="1 2">CGMCC 1.10685</strain>
    </source>
</reference>
<sequence>MENSCRHLPAGDARPGMVLADEVLDAQGNVLLPRGTVLTDDQLASLARHGIAALAVHDAVGDRLDRLFRKLDPDSADAWATRELRQYLAAWRHGGAR</sequence>
<evidence type="ECO:0000313" key="2">
    <source>
        <dbReference type="Proteomes" id="UP000315112"/>
    </source>
</evidence>
<dbReference type="Proteomes" id="UP000315112">
    <property type="component" value="Unassembled WGS sequence"/>
</dbReference>
<accession>A0A562PVZ3</accession>
<protein>
    <submittedName>
        <fullName evidence="1">Uncharacterized protein</fullName>
    </submittedName>
</protein>
<gene>
    <name evidence="1" type="ORF">IP92_01935</name>
</gene>
<name>A0A562PVZ3_9BURK</name>
<dbReference type="RefSeq" id="WP_229418708.1">
    <property type="nucleotide sequence ID" value="NZ_CP046904.1"/>
</dbReference>
<dbReference type="AlphaFoldDB" id="A0A562PVZ3"/>
<comment type="caution">
    <text evidence="1">The sequence shown here is derived from an EMBL/GenBank/DDBJ whole genome shotgun (WGS) entry which is preliminary data.</text>
</comment>
<proteinExistence type="predicted"/>
<dbReference type="EMBL" id="VLKW01000003">
    <property type="protein sequence ID" value="TWI48543.1"/>
    <property type="molecule type" value="Genomic_DNA"/>
</dbReference>
<organism evidence="1 2">
    <name type="scientific">Pseudoduganella flava</name>
    <dbReference type="NCBI Taxonomy" id="871742"/>
    <lineage>
        <taxon>Bacteria</taxon>
        <taxon>Pseudomonadati</taxon>
        <taxon>Pseudomonadota</taxon>
        <taxon>Betaproteobacteria</taxon>
        <taxon>Burkholderiales</taxon>
        <taxon>Oxalobacteraceae</taxon>
        <taxon>Telluria group</taxon>
        <taxon>Pseudoduganella</taxon>
    </lineage>
</organism>